<organism evidence="2 3">
    <name type="scientific">Cellulomonas composti</name>
    <dbReference type="NCBI Taxonomy" id="266130"/>
    <lineage>
        <taxon>Bacteria</taxon>
        <taxon>Bacillati</taxon>
        <taxon>Actinomycetota</taxon>
        <taxon>Actinomycetes</taxon>
        <taxon>Micrococcales</taxon>
        <taxon>Cellulomonadaceae</taxon>
        <taxon>Cellulomonas</taxon>
    </lineage>
</organism>
<proteinExistence type="predicted"/>
<dbReference type="InterPro" id="IPR032109">
    <property type="entry name" value="Big_3_5"/>
</dbReference>
<sequence length="1429" mass="148244">MLATALTAMPASAMPSMTSPLAAYDGEFAGSVADATVTDKGRVLRYDTDLTIDLADLGARQSATFTTTITADENASDWTAQGNLFGVGFLRVIDGETVNRTTSIGGQHQGDPIIWAQDNSGHGVGMCANSQFYSTTGDWVFGAGAGYQCGLPFDNADQSATAQGSSFRYQTKVRADGTWTAKLTPLDADGDAVTSFESGATPNLSWTGSLPSGTESVVPFIRTGLGDPAGDWEYSISDSSLKIAGDAITPTSAVLDLDGYGTGWPKAAGTAAASGWFFGDHSIDSGLSADGAAVRMSNAATSGTMQQLVTPSLEQAAGEPSTGAAYDEFDASFTVDSATGAYQDGLLVQVSPDNGSAARSGGVITLWHHDGQLQIGGIFSQPGVDDVAGADDLPWWFNRTFAKVSADEPHTIGLTQRYLEGKPDTLVVSVDGEQVGAVGTWEAYHDQFGGGKQVSRGLLFRAASSVPDADGRLWSAQPAVPANAGNGYLFSDIAYSVSDGDAIVTPEDATIRTTSDTIGDWEFKDRALGHHGLLTEGLHIWTDASVPVGGSPEPHKSAGYYGVDWSLADVAAAPEPSQDTTVTSGAYKPGLQLNVDLDGDGDFDGYLVGEDYRDYWWLSEASADFLANPLSAGMDKGADAGQTHVRYRGSLIEWASQFPAAQVDQVGYSFGSGAIGDMVLHSMTYNHTTFEFAVTEPAVCEALTPAGPVVTATNTQGWNFAAETRAKGHNEFVDGGLHVWTEDSSSLAKAAGYLAVTPVPLASVGSSFALNLADGGTGTAPSLQLGVDRDGDGDWDGYLVNEPRAYAADHFWINKSGWGVPAGMGYPSYGTLGEFVSHNPDAKLIAIGYSLGSGVQGDYTIESISVGCQTTTFSAATQPDTYPTTTDELSTNLAPNGWTAGATDGSTAYGQWVDGGYTFGVPGGEDWPTSWLERDYTGDLASLGTVDFETSRPQYFGVHVHTAKGWLTYEKEATYAGKWWSTSDFGVGSGLGYASFATLADYITNNPGLAVDKVRVIYTAGDARKTTLASVTFGGVRYAFDYVSPQVPIQAYLDADDVATFAGKATNLTVKVFPFTATGTVTVKDGDTVVGSAETVLGVASVALATDLTVGDHTLSVSFAGTGYAADDISVHAVVAKNEAQVSVAWPPTLSRGVVADVTVTVGAVESGATVPSGQVQLFERGGVTPIATGTLNAGGVAHVQIPSNLAIGYHNLTVKYLGDAATEPADAVEKRIKVTKAVTTLTATTPTNVYGVGGTLTVHLAAGDVPLTGKVSLEGVGFGLKRVRPVGAGGNAVFSLSPTLKAGTHSVIIRYAGTSLARGVTQTVTFTVVKATSTTTAVLKKSTVDTAHSGALVVKVTAPGVTVKGKVKVTVVPLAGGSTVTRWADLSNGRVTVQTGTLDSGQYRVRAFYLGSDNVATSFSAPTVLTVS</sequence>
<dbReference type="GO" id="GO:0005975">
    <property type="term" value="P:carbohydrate metabolic process"/>
    <property type="evidence" value="ECO:0007669"/>
    <property type="project" value="UniProtKB-ARBA"/>
</dbReference>
<evidence type="ECO:0000313" key="3">
    <source>
        <dbReference type="Proteomes" id="UP000321720"/>
    </source>
</evidence>
<protein>
    <recommendedName>
        <fullName evidence="1">Bacterial Ig-like domain-containing protein</fullName>
    </recommendedName>
</protein>
<feature type="domain" description="Bacterial Ig-like" evidence="1">
    <location>
        <begin position="1153"/>
        <end position="1235"/>
    </location>
</feature>
<keyword evidence="3" id="KW-1185">Reference proteome</keyword>
<dbReference type="Gene3D" id="2.60.40.10">
    <property type="entry name" value="Immunoglobulins"/>
    <property type="match status" value="3"/>
</dbReference>
<gene>
    <name evidence="2" type="ORF">CCO02nite_22770</name>
</gene>
<comment type="caution">
    <text evidence="2">The sequence shown here is derived from an EMBL/GenBank/DDBJ whole genome shotgun (WGS) entry which is preliminary data.</text>
</comment>
<dbReference type="RefSeq" id="WP_146843260.1">
    <property type="nucleotide sequence ID" value="NZ_BJWG01000010.1"/>
</dbReference>
<name>A0A511JCW2_9CELL</name>
<dbReference type="Proteomes" id="UP000321720">
    <property type="component" value="Unassembled WGS sequence"/>
</dbReference>
<evidence type="ECO:0000259" key="1">
    <source>
        <dbReference type="Pfam" id="PF16640"/>
    </source>
</evidence>
<dbReference type="EMBL" id="BJWG01000010">
    <property type="protein sequence ID" value="GEL95619.1"/>
    <property type="molecule type" value="Genomic_DNA"/>
</dbReference>
<dbReference type="Pfam" id="PF16640">
    <property type="entry name" value="Big_3_5"/>
    <property type="match status" value="1"/>
</dbReference>
<evidence type="ECO:0000313" key="2">
    <source>
        <dbReference type="EMBL" id="GEL95619.1"/>
    </source>
</evidence>
<reference evidence="2 3" key="1">
    <citation type="submission" date="2019-07" db="EMBL/GenBank/DDBJ databases">
        <title>Whole genome shotgun sequence of Cellulomonas composti NBRC 100758.</title>
        <authorList>
            <person name="Hosoyama A."/>
            <person name="Uohara A."/>
            <person name="Ohji S."/>
            <person name="Ichikawa N."/>
        </authorList>
    </citation>
    <scope>NUCLEOTIDE SEQUENCE [LARGE SCALE GENOMIC DNA]</scope>
    <source>
        <strain evidence="2 3">NBRC 100758</strain>
    </source>
</reference>
<dbReference type="InterPro" id="IPR013783">
    <property type="entry name" value="Ig-like_fold"/>
</dbReference>
<accession>A0A511JCW2</accession>
<dbReference type="OrthoDB" id="3981930at2"/>